<dbReference type="GO" id="GO:0000171">
    <property type="term" value="F:ribonuclease MRP activity"/>
    <property type="evidence" value="ECO:0007669"/>
    <property type="project" value="TreeGrafter"/>
</dbReference>
<dbReference type="GO" id="GO:0004526">
    <property type="term" value="F:ribonuclease P activity"/>
    <property type="evidence" value="ECO:0007669"/>
    <property type="project" value="TreeGrafter"/>
</dbReference>
<gene>
    <name evidence="1" type="ORF">CC86DRAFT_886</name>
</gene>
<dbReference type="PANTHER" id="PTHR15396">
    <property type="entry name" value="RIBONUCLEASE P PROTEIN SUBUNIT P40"/>
    <property type="match status" value="1"/>
</dbReference>
<accession>A0A6A7AIR3</accession>
<dbReference type="EMBL" id="MU006216">
    <property type="protein sequence ID" value="KAF2832844.1"/>
    <property type="molecule type" value="Genomic_DNA"/>
</dbReference>
<proteinExistence type="predicted"/>
<protein>
    <submittedName>
        <fullName evidence="1">Uncharacterized protein</fullName>
    </submittedName>
</protein>
<dbReference type="GO" id="GO:0000447">
    <property type="term" value="P:endonucleolytic cleavage in ITS1 to separate SSU-rRNA from 5.8S rRNA and LSU-rRNA from tricistronic rRNA transcript (SSU-rRNA, 5.8S rRNA, LSU-rRNA)"/>
    <property type="evidence" value="ECO:0007669"/>
    <property type="project" value="TreeGrafter"/>
</dbReference>
<dbReference type="InterPro" id="IPR013893">
    <property type="entry name" value="RNase_P_Rpp40"/>
</dbReference>
<keyword evidence="2" id="KW-1185">Reference proteome</keyword>
<name>A0A6A7AIR3_9PLEO</name>
<evidence type="ECO:0000313" key="2">
    <source>
        <dbReference type="Proteomes" id="UP000799424"/>
    </source>
</evidence>
<dbReference type="Proteomes" id="UP000799424">
    <property type="component" value="Unassembled WGS sequence"/>
</dbReference>
<dbReference type="GO" id="GO:0000172">
    <property type="term" value="C:ribonuclease MRP complex"/>
    <property type="evidence" value="ECO:0007669"/>
    <property type="project" value="TreeGrafter"/>
</dbReference>
<evidence type="ECO:0000313" key="1">
    <source>
        <dbReference type="EMBL" id="KAF2832844.1"/>
    </source>
</evidence>
<reference evidence="1" key="1">
    <citation type="journal article" date="2020" name="Stud. Mycol.">
        <title>101 Dothideomycetes genomes: a test case for predicting lifestyles and emergence of pathogens.</title>
        <authorList>
            <person name="Haridas S."/>
            <person name="Albert R."/>
            <person name="Binder M."/>
            <person name="Bloem J."/>
            <person name="Labutti K."/>
            <person name="Salamov A."/>
            <person name="Andreopoulos B."/>
            <person name="Baker S."/>
            <person name="Barry K."/>
            <person name="Bills G."/>
            <person name="Bluhm B."/>
            <person name="Cannon C."/>
            <person name="Castanera R."/>
            <person name="Culley D."/>
            <person name="Daum C."/>
            <person name="Ezra D."/>
            <person name="Gonzalez J."/>
            <person name="Henrissat B."/>
            <person name="Kuo A."/>
            <person name="Liang C."/>
            <person name="Lipzen A."/>
            <person name="Lutzoni F."/>
            <person name="Magnuson J."/>
            <person name="Mondo S."/>
            <person name="Nolan M."/>
            <person name="Ohm R."/>
            <person name="Pangilinan J."/>
            <person name="Park H.-J."/>
            <person name="Ramirez L."/>
            <person name="Alfaro M."/>
            <person name="Sun H."/>
            <person name="Tritt A."/>
            <person name="Yoshinaga Y."/>
            <person name="Zwiers L.-H."/>
            <person name="Turgeon B."/>
            <person name="Goodwin S."/>
            <person name="Spatafora J."/>
            <person name="Crous P."/>
            <person name="Grigoriev I."/>
        </authorList>
    </citation>
    <scope>NUCLEOTIDE SEQUENCE</scope>
    <source>
        <strain evidence="1">CBS 113818</strain>
    </source>
</reference>
<dbReference type="GO" id="GO:0030681">
    <property type="term" value="C:multimeric ribonuclease P complex"/>
    <property type="evidence" value="ECO:0007669"/>
    <property type="project" value="TreeGrafter"/>
</dbReference>
<dbReference type="GO" id="GO:0001682">
    <property type="term" value="P:tRNA 5'-leader removal"/>
    <property type="evidence" value="ECO:0007669"/>
    <property type="project" value="InterPro"/>
</dbReference>
<sequence length="365" mass="41822">MLEIHRTDPIPDTKIYFTHSTIPSYIDPQNVSTKKQPFATFNKQHFSHTVDLILPEEMYELVRQNLATSTYARVHMKLSDILEAEFLGTYIKQGNIAMLSEGRPLVDNCFELYEGILRMELDRSTYEKCGLQGTPIEDGGKKHKKQRWIVTYDLRLPSMKHGKSGFGRLEWACKNVLDSSLTWLWWNANPSSREALEGKREALSKHAPFLHNVEPSVIKMPGVLVPKIAEKDTTLLYAQDESLELLEYLHLLGLQSPRLDAKDDISDWLSRYEVPDLGSGIATRDIVCVRWKGFVTPAFVRDVFLGIRKDVFKSKGKVNGTQDVDMDGAEERKWFALSAQGFGSKNVWTTMQFEDRETLTWEVES</sequence>
<dbReference type="AlphaFoldDB" id="A0A6A7AIR3"/>
<dbReference type="OrthoDB" id="63112at2759"/>
<organism evidence="1 2">
    <name type="scientific">Ophiobolus disseminans</name>
    <dbReference type="NCBI Taxonomy" id="1469910"/>
    <lineage>
        <taxon>Eukaryota</taxon>
        <taxon>Fungi</taxon>
        <taxon>Dikarya</taxon>
        <taxon>Ascomycota</taxon>
        <taxon>Pezizomycotina</taxon>
        <taxon>Dothideomycetes</taxon>
        <taxon>Pleosporomycetidae</taxon>
        <taxon>Pleosporales</taxon>
        <taxon>Pleosporineae</taxon>
        <taxon>Phaeosphaeriaceae</taxon>
        <taxon>Ophiobolus</taxon>
    </lineage>
</organism>
<dbReference type="PANTHER" id="PTHR15396:SF1">
    <property type="entry name" value="RIBONUCLEASE P PROTEIN SUBUNIT P40"/>
    <property type="match status" value="1"/>
</dbReference>
<dbReference type="Pfam" id="PF08584">
    <property type="entry name" value="Ribonuc_P_40"/>
    <property type="match status" value="1"/>
</dbReference>